<accession>A0ABY0UL69</accession>
<evidence type="ECO:0000313" key="3">
    <source>
        <dbReference type="Proteomes" id="UP000199574"/>
    </source>
</evidence>
<dbReference type="GeneID" id="90592089"/>
<evidence type="ECO:0000256" key="1">
    <source>
        <dbReference type="SAM" id="SignalP"/>
    </source>
</evidence>
<keyword evidence="3" id="KW-1185">Reference proteome</keyword>
<gene>
    <name evidence="2" type="ORF">SAMN05192545_2207</name>
</gene>
<feature type="signal peptide" evidence="1">
    <location>
        <begin position="1"/>
        <end position="21"/>
    </location>
</feature>
<name>A0ABY0UL69_9FLAO</name>
<organism evidence="2 3">
    <name type="scientific">Maribacter dokdonensis</name>
    <dbReference type="NCBI Taxonomy" id="320912"/>
    <lineage>
        <taxon>Bacteria</taxon>
        <taxon>Pseudomonadati</taxon>
        <taxon>Bacteroidota</taxon>
        <taxon>Flavobacteriia</taxon>
        <taxon>Flavobacteriales</taxon>
        <taxon>Flavobacteriaceae</taxon>
        <taxon>Maribacter</taxon>
    </lineage>
</organism>
<reference evidence="2 3" key="1">
    <citation type="submission" date="2016-10" db="EMBL/GenBank/DDBJ databases">
        <authorList>
            <person name="Varghese N."/>
            <person name="Submissions S."/>
        </authorList>
    </citation>
    <scope>NUCLEOTIDE SEQUENCE [LARGE SCALE GENOMIC DNA]</scope>
    <source>
        <strain evidence="2 3">MAR_2009_60</strain>
    </source>
</reference>
<protein>
    <recommendedName>
        <fullName evidence="4">DUF4919 domain-containing protein</fullName>
    </recommendedName>
</protein>
<sequence length="196" mass="22843">MKLHTYLYLFVFFLSFNESSAQTNNVTYDEAINMAVEKEYPEYFSALLKILDDFEQELIVKSVITDGTYKNYTNLLKEISRDSTYAIVSDFALEDSLKVIAKHHNYELAKTLKTVPLIHFRNKAQPKSILFNQRVSEITAKKGGFSRSDYASLLLEVYDEEDYLQPTIRTQLFRFLDPNTDYLLYFYVGKPTSTNN</sequence>
<keyword evidence="1" id="KW-0732">Signal</keyword>
<dbReference type="RefSeq" id="WP_091605778.1">
    <property type="nucleotide sequence ID" value="NZ_LT629754.1"/>
</dbReference>
<dbReference type="Proteomes" id="UP000199574">
    <property type="component" value="Chromosome I"/>
</dbReference>
<dbReference type="EMBL" id="LT629754">
    <property type="protein sequence ID" value="SDS85499.1"/>
    <property type="molecule type" value="Genomic_DNA"/>
</dbReference>
<feature type="chain" id="PRO_5046367042" description="DUF4919 domain-containing protein" evidence="1">
    <location>
        <begin position="22"/>
        <end position="196"/>
    </location>
</feature>
<evidence type="ECO:0008006" key="4">
    <source>
        <dbReference type="Google" id="ProtNLM"/>
    </source>
</evidence>
<proteinExistence type="predicted"/>
<evidence type="ECO:0000313" key="2">
    <source>
        <dbReference type="EMBL" id="SDS85499.1"/>
    </source>
</evidence>